<evidence type="ECO:0000256" key="6">
    <source>
        <dbReference type="ARBA" id="ARBA00023157"/>
    </source>
</evidence>
<evidence type="ECO:0000256" key="7">
    <source>
        <dbReference type="ARBA" id="ARBA00023295"/>
    </source>
</evidence>
<dbReference type="PANTHER" id="PTHR11607">
    <property type="entry name" value="ALPHA-MANNOSIDASE"/>
    <property type="match status" value="1"/>
</dbReference>
<evidence type="ECO:0000256" key="2">
    <source>
        <dbReference type="ARBA" id="ARBA00009792"/>
    </source>
</evidence>
<dbReference type="GO" id="GO:0004559">
    <property type="term" value="F:alpha-mannosidase activity"/>
    <property type="evidence" value="ECO:0007669"/>
    <property type="project" value="InterPro"/>
</dbReference>
<keyword evidence="5" id="KW-0862">Zinc</keyword>
<accession>A0A078A550</accession>
<dbReference type="GO" id="GO:0030246">
    <property type="term" value="F:carbohydrate binding"/>
    <property type="evidence" value="ECO:0007669"/>
    <property type="project" value="InterPro"/>
</dbReference>
<dbReference type="GO" id="GO:0006013">
    <property type="term" value="P:mannose metabolic process"/>
    <property type="evidence" value="ECO:0007669"/>
    <property type="project" value="InterPro"/>
</dbReference>
<dbReference type="Gene3D" id="3.20.110.10">
    <property type="entry name" value="Glycoside hydrolase 38, N terminal domain"/>
    <property type="match status" value="1"/>
</dbReference>
<keyword evidence="11" id="KW-1185">Reference proteome</keyword>
<evidence type="ECO:0000256" key="4">
    <source>
        <dbReference type="ARBA" id="ARBA00022801"/>
    </source>
</evidence>
<dbReference type="Pfam" id="PF09261">
    <property type="entry name" value="Alpha-mann_mid"/>
    <property type="match status" value="1"/>
</dbReference>
<sequence>MQFYWSPEFQGGQKSYRSQKGIYSHFFTRSYLPPCEISLLSINVNDIEQLINQQLQGDDNQPDRTIACIEEYAKGYKTKNLIMNFGDDFVYTSAEEIFEFIEVFNSTIQQKTSRYELKYSTFTEYYNEVSKEIREKKIALKTYIGDFLPLYMQFEGSTWNGYYTSRPNQKIYLREFSYMASYSTNLYVSSQMFKRNSLLLQQRQMVNTLLKEQSILTHHDTITSTSVESVLTERLQKLNQTLYENSEIIDDTIKQFMLLKLDYIEPMILQYNQESSPLIKIVNGMNNFLIMHNPSTKEIAFPHLRFEDDGSFLSLKVWDDNLLQFDVIEYDQFNYTDCKEQKLQDIYPNIKIKPFSFSIIEMKYGNDIDEKEMHEKQTLPKQEEVTQLLNHGNIIRDTNFNKKYKSSVSNSADDYYIELEGENFASNENIQNSKKDMEITTSQCTLRILDIQNSRISLKLRDQITEHSIFFFFEIRYYQSYDNGNSETSGIYVFKTKDADSKIYNLQLKQFHAQHGDNVSQFNLQFSSEQDGDAQIFIKMKEETHETGCGEIEFDVHSMGIEPNKDVTVNWIQPDISNNGVFYTDSNGLEFIKRKKKGMHEQDKDYDLSAPQNFYPINSAIFIEDEEDQTQMIVINDRTQAGSGFREGSIELMYDRRILSSDSLGNPENLDERYEDGTPLRTNNKYYLRFTNSKKHAFKAIFERTFKTFNPTQYYYANDLIKVPTKKQVQSYQVNYKNFQASLDNLNIIDLKLSPDQQFQNITMWLVQENIEMDDMSHLKIINGIQELIKNYCRLLSQGEDFKCNRQFKIKPNKLTGQYLDLDGKEFKSPDSSILKLLAFEFEI</sequence>
<evidence type="ECO:0000256" key="1">
    <source>
        <dbReference type="ARBA" id="ARBA00001947"/>
    </source>
</evidence>
<dbReference type="Gene3D" id="1.20.1270.50">
    <property type="entry name" value="Glycoside hydrolase family 38, central domain"/>
    <property type="match status" value="1"/>
</dbReference>
<keyword evidence="6" id="KW-1015">Disulfide bond</keyword>
<evidence type="ECO:0000256" key="3">
    <source>
        <dbReference type="ARBA" id="ARBA00022723"/>
    </source>
</evidence>
<dbReference type="Gene3D" id="2.70.98.30">
    <property type="entry name" value="Golgi alpha-mannosidase II, domain 4"/>
    <property type="match status" value="1"/>
</dbReference>
<reference evidence="10 11" key="1">
    <citation type="submission" date="2014-06" db="EMBL/GenBank/DDBJ databases">
        <authorList>
            <person name="Swart Estienne"/>
        </authorList>
    </citation>
    <scope>NUCLEOTIDE SEQUENCE [LARGE SCALE GENOMIC DNA]</scope>
    <source>
        <strain evidence="10 11">130c</strain>
    </source>
</reference>
<dbReference type="SUPFAM" id="SSF88713">
    <property type="entry name" value="Glycoside hydrolase/deacetylase"/>
    <property type="match status" value="1"/>
</dbReference>
<evidence type="ECO:0000259" key="8">
    <source>
        <dbReference type="Pfam" id="PF07748"/>
    </source>
</evidence>
<proteinExistence type="inferred from homology"/>
<evidence type="ECO:0000259" key="9">
    <source>
        <dbReference type="Pfam" id="PF09261"/>
    </source>
</evidence>
<evidence type="ECO:0000313" key="11">
    <source>
        <dbReference type="Proteomes" id="UP000039865"/>
    </source>
</evidence>
<dbReference type="SUPFAM" id="SSF88688">
    <property type="entry name" value="Families 57/38 glycoside transferase middle domain"/>
    <property type="match status" value="1"/>
</dbReference>
<dbReference type="SUPFAM" id="SSF74650">
    <property type="entry name" value="Galactose mutarotase-like"/>
    <property type="match status" value="1"/>
</dbReference>
<dbReference type="InParanoid" id="A0A078A550"/>
<dbReference type="AlphaFoldDB" id="A0A078A550"/>
<dbReference type="GO" id="GO:0046872">
    <property type="term" value="F:metal ion binding"/>
    <property type="evidence" value="ECO:0007669"/>
    <property type="project" value="UniProtKB-KW"/>
</dbReference>
<organism evidence="10 11">
    <name type="scientific">Stylonychia lemnae</name>
    <name type="common">Ciliate</name>
    <dbReference type="NCBI Taxonomy" id="5949"/>
    <lineage>
        <taxon>Eukaryota</taxon>
        <taxon>Sar</taxon>
        <taxon>Alveolata</taxon>
        <taxon>Ciliophora</taxon>
        <taxon>Intramacronucleata</taxon>
        <taxon>Spirotrichea</taxon>
        <taxon>Stichotrichia</taxon>
        <taxon>Sporadotrichida</taxon>
        <taxon>Oxytrichidae</taxon>
        <taxon>Stylonychinae</taxon>
        <taxon>Stylonychia</taxon>
    </lineage>
</organism>
<dbReference type="InterPro" id="IPR027291">
    <property type="entry name" value="Glyco_hydro_38_N_sf"/>
</dbReference>
<name>A0A078A550_STYLE</name>
<evidence type="ECO:0000256" key="5">
    <source>
        <dbReference type="ARBA" id="ARBA00022833"/>
    </source>
</evidence>
<keyword evidence="3" id="KW-0479">Metal-binding</keyword>
<comment type="cofactor">
    <cofactor evidence="1">
        <name>Zn(2+)</name>
        <dbReference type="ChEBI" id="CHEBI:29105"/>
    </cofactor>
</comment>
<dbReference type="InterPro" id="IPR028995">
    <property type="entry name" value="Glyco_hydro_57/38_cen_sf"/>
</dbReference>
<dbReference type="InterPro" id="IPR011682">
    <property type="entry name" value="Glyco_hydro_38_C"/>
</dbReference>
<dbReference type="InterPro" id="IPR015341">
    <property type="entry name" value="Glyco_hydro_38_cen"/>
</dbReference>
<dbReference type="Pfam" id="PF07748">
    <property type="entry name" value="Glyco_hydro_38C"/>
    <property type="match status" value="1"/>
</dbReference>
<dbReference type="InterPro" id="IPR037094">
    <property type="entry name" value="Glyco_hydro_38_cen_sf"/>
</dbReference>
<comment type="similarity">
    <text evidence="2">Belongs to the glycosyl hydrolase 38 family.</text>
</comment>
<dbReference type="EMBL" id="CCKQ01005738">
    <property type="protein sequence ID" value="CDW76999.1"/>
    <property type="molecule type" value="Genomic_DNA"/>
</dbReference>
<dbReference type="PANTHER" id="PTHR11607:SF3">
    <property type="entry name" value="LYSOSOMAL ALPHA-MANNOSIDASE"/>
    <property type="match status" value="1"/>
</dbReference>
<dbReference type="InterPro" id="IPR011330">
    <property type="entry name" value="Glyco_hydro/deAcase_b/a-brl"/>
</dbReference>
<evidence type="ECO:0000313" key="10">
    <source>
        <dbReference type="EMBL" id="CDW76999.1"/>
    </source>
</evidence>
<keyword evidence="7" id="KW-0326">Glycosidase</keyword>
<protein>
    <submittedName>
        <fullName evidence="10">Glycosyl hydrolases family 38 protein</fullName>
    </submittedName>
</protein>
<dbReference type="InterPro" id="IPR050843">
    <property type="entry name" value="Glycosyl_Hydrlase_38"/>
</dbReference>
<dbReference type="OrthoDB" id="2016903at2759"/>
<feature type="domain" description="Glycoside hydrolase family 38 central" evidence="9">
    <location>
        <begin position="158"/>
        <end position="255"/>
    </location>
</feature>
<dbReference type="GO" id="GO:0005764">
    <property type="term" value="C:lysosome"/>
    <property type="evidence" value="ECO:0007669"/>
    <property type="project" value="TreeGrafter"/>
</dbReference>
<dbReference type="InterPro" id="IPR011013">
    <property type="entry name" value="Gal_mutarotase_sf_dom"/>
</dbReference>
<feature type="domain" description="Glycosyl hydrolase family 38 C-terminal" evidence="8">
    <location>
        <begin position="474"/>
        <end position="662"/>
    </location>
</feature>
<gene>
    <name evidence="10" type="primary">Contig12916.g13774</name>
    <name evidence="10" type="ORF">STYLEM_5964</name>
</gene>
<dbReference type="Proteomes" id="UP000039865">
    <property type="component" value="Unassembled WGS sequence"/>
</dbReference>
<keyword evidence="4 10" id="KW-0378">Hydrolase</keyword>